<reference evidence="1 2" key="1">
    <citation type="submission" date="2018-10" db="EMBL/GenBank/DDBJ databases">
        <title>Sequencing the genomes of 1000 actinobacteria strains.</title>
        <authorList>
            <person name="Klenk H.-P."/>
        </authorList>
    </citation>
    <scope>NUCLEOTIDE SEQUENCE [LARGE SCALE GENOMIC DNA]</scope>
    <source>
        <strain evidence="1 2">DSM 44343</strain>
    </source>
</reference>
<dbReference type="OrthoDB" id="4059031at2"/>
<evidence type="ECO:0000313" key="2">
    <source>
        <dbReference type="Proteomes" id="UP000274762"/>
    </source>
</evidence>
<evidence type="ECO:0000313" key="1">
    <source>
        <dbReference type="EMBL" id="RKR93270.1"/>
    </source>
</evidence>
<accession>A0A495JWG7</accession>
<dbReference type="EMBL" id="RBKV01000001">
    <property type="protein sequence ID" value="RKR93270.1"/>
    <property type="molecule type" value="Genomic_DNA"/>
</dbReference>
<dbReference type="AlphaFoldDB" id="A0A495JWG7"/>
<comment type="caution">
    <text evidence="1">The sequence shown here is derived from an EMBL/GenBank/DDBJ whole genome shotgun (WGS) entry which is preliminary data.</text>
</comment>
<gene>
    <name evidence="1" type="ORF">DFJ75_0051</name>
</gene>
<dbReference type="Proteomes" id="UP000274762">
    <property type="component" value="Unassembled WGS sequence"/>
</dbReference>
<dbReference type="RefSeq" id="WP_062796166.1">
    <property type="nucleotide sequence ID" value="NZ_CBCRXS010000001.1"/>
</dbReference>
<proteinExistence type="predicted"/>
<organism evidence="1 2">
    <name type="scientific">Williamsia marianensis</name>
    <dbReference type="NCBI Taxonomy" id="85044"/>
    <lineage>
        <taxon>Bacteria</taxon>
        <taxon>Bacillati</taxon>
        <taxon>Actinomycetota</taxon>
        <taxon>Actinomycetes</taxon>
        <taxon>Mycobacteriales</taxon>
        <taxon>Nocardiaceae</taxon>
        <taxon>Williamsia</taxon>
    </lineage>
</organism>
<sequence length="288" mass="31238">MSTPSWVELAGRNAAAETVYVSGSMRTSAKEGNETPGPVFDFWHGPHDRWRIEREGDVVYIQGAGEKPLVRIDGEMRRLGGDFGIVNLGSQASPLDLLGENSLLRRMSRNMRVAAPPVRIDRAGRAAWRTALLSRSDDSVEITFDDITGIIVGVGNPERGDLFEVYDVSEHDDLPADLFVWTGPVVEAEPRDRGRRGGLPTDPRERHEQTLEVMAATVAALDRPRDVLEAIAGADGGPAAQAAIIELLGVTERGAEAVAAMQLSQFRSDVARMARAGLIELQRTPPPA</sequence>
<name>A0A495JWG7_WILMA</name>
<protein>
    <submittedName>
        <fullName evidence="1">Uncharacterized protein</fullName>
    </submittedName>
</protein>